<dbReference type="PANTHER" id="PTHR11662">
    <property type="entry name" value="SOLUTE CARRIER FAMILY 17"/>
    <property type="match status" value="1"/>
</dbReference>
<feature type="transmembrane region" description="Helical" evidence="6">
    <location>
        <begin position="412"/>
        <end position="432"/>
    </location>
</feature>
<accession>A0ABX1C162</accession>
<feature type="domain" description="Major facilitator superfamily (MFS) profile" evidence="7">
    <location>
        <begin position="77"/>
        <end position="532"/>
    </location>
</feature>
<dbReference type="InterPro" id="IPR036259">
    <property type="entry name" value="MFS_trans_sf"/>
</dbReference>
<keyword evidence="9" id="KW-1185">Reference proteome</keyword>
<evidence type="ECO:0000256" key="5">
    <source>
        <dbReference type="SAM" id="MobiDB-lite"/>
    </source>
</evidence>
<dbReference type="PANTHER" id="PTHR11662:SF399">
    <property type="entry name" value="FI19708P1-RELATED"/>
    <property type="match status" value="1"/>
</dbReference>
<feature type="transmembrane region" description="Helical" evidence="6">
    <location>
        <begin position="114"/>
        <end position="133"/>
    </location>
</feature>
<feature type="transmembrane region" description="Helical" evidence="6">
    <location>
        <begin position="210"/>
        <end position="231"/>
    </location>
</feature>
<feature type="transmembrane region" description="Helical" evidence="6">
    <location>
        <begin position="243"/>
        <end position="266"/>
    </location>
</feature>
<comment type="caution">
    <text evidence="8">The sequence shown here is derived from an EMBL/GenBank/DDBJ whole genome shotgun (WGS) entry which is preliminary data.</text>
</comment>
<keyword evidence="3 6" id="KW-1133">Transmembrane helix</keyword>
<evidence type="ECO:0000256" key="3">
    <source>
        <dbReference type="ARBA" id="ARBA00022989"/>
    </source>
</evidence>
<protein>
    <submittedName>
        <fullName evidence="8">MFS transporter</fullName>
    </submittedName>
</protein>
<dbReference type="SUPFAM" id="SSF103473">
    <property type="entry name" value="MFS general substrate transporter"/>
    <property type="match status" value="1"/>
</dbReference>
<dbReference type="PROSITE" id="PS00217">
    <property type="entry name" value="SUGAR_TRANSPORT_2"/>
    <property type="match status" value="1"/>
</dbReference>
<feature type="transmembrane region" description="Helical" evidence="6">
    <location>
        <begin position="508"/>
        <end position="527"/>
    </location>
</feature>
<dbReference type="PROSITE" id="PS50850">
    <property type="entry name" value="MFS"/>
    <property type="match status" value="1"/>
</dbReference>
<dbReference type="Gene3D" id="1.20.1250.20">
    <property type="entry name" value="MFS general substrate transporter like domains"/>
    <property type="match status" value="2"/>
</dbReference>
<evidence type="ECO:0000256" key="4">
    <source>
        <dbReference type="ARBA" id="ARBA00023136"/>
    </source>
</evidence>
<feature type="transmembrane region" description="Helical" evidence="6">
    <location>
        <begin position="438"/>
        <end position="457"/>
    </location>
</feature>
<feature type="transmembrane region" description="Helical" evidence="6">
    <location>
        <begin position="306"/>
        <end position="326"/>
    </location>
</feature>
<comment type="subcellular location">
    <subcellularLocation>
        <location evidence="1">Cell membrane</location>
        <topology evidence="1">Multi-pass membrane protein</topology>
    </subcellularLocation>
</comment>
<evidence type="ECO:0000256" key="1">
    <source>
        <dbReference type="ARBA" id="ARBA00004651"/>
    </source>
</evidence>
<name>A0ABX1C162_9ACTN</name>
<gene>
    <name evidence="8" type="ORF">HCK00_24495</name>
</gene>
<dbReference type="Pfam" id="PF07690">
    <property type="entry name" value="MFS_1"/>
    <property type="match status" value="1"/>
</dbReference>
<feature type="transmembrane region" description="Helical" evidence="6">
    <location>
        <begin position="278"/>
        <end position="300"/>
    </location>
</feature>
<dbReference type="InterPro" id="IPR011701">
    <property type="entry name" value="MFS"/>
</dbReference>
<evidence type="ECO:0000256" key="2">
    <source>
        <dbReference type="ARBA" id="ARBA00022692"/>
    </source>
</evidence>
<sequence length="539" mass="55972">MQAASGDTPPPDTGPGSGSGTGTGPGPGTAAPVTPGAGIPPQQAASGAASRAAPSGSGPADGTASGGRRFPRPWHSLWLLLLLGWTVSAADRAVTGPVVTWMIENGVGFLADSANPHALGGLIGGLFFAGYMLTQFPGGYLGDRYGHRTLIVVSLFWAGIATLVTGFVGGLVAFIVVRVVTGLGEGAYYSNDRTLITETTPERHRSLGMGVVITGLALGITIAIVFTPHFIGLGKLFLPDVEAWRMAFWVLGAATLAVAVLLLHRFRAHLGAALLGRATLHLGAYSAVALVLIMGVYALGDLAGLSGLWIAVLEVALAVGLVLFALSRKGEELRPVLRNRNLFLIYLANIAILWNLWFFSFWSVSIVAGAAHSSFTAAALTAGFNAGAGILGFPAGGLLSDYGVRRGWGRKEMMLTFTGVQALLTVAFAWYLQAAEKPSLLVMGVLLFTASLFFNALQPIGHALTADIAEPRMRGSAFGMQNLIGEIGAVLSPAISGVLRDRTGDWTAAVWLDAAIVLAGFCVLAFVRTGPRTRLAGTG</sequence>
<dbReference type="RefSeq" id="WP_168104218.1">
    <property type="nucleotide sequence ID" value="NZ_JAATEN010000027.1"/>
</dbReference>
<dbReference type="InterPro" id="IPR005829">
    <property type="entry name" value="Sugar_transporter_CS"/>
</dbReference>
<dbReference type="Proteomes" id="UP000695264">
    <property type="component" value="Unassembled WGS sequence"/>
</dbReference>
<proteinExistence type="predicted"/>
<dbReference type="EMBL" id="JAATEN010000027">
    <property type="protein sequence ID" value="NJQ03591.1"/>
    <property type="molecule type" value="Genomic_DNA"/>
</dbReference>
<feature type="transmembrane region" description="Helical" evidence="6">
    <location>
        <begin position="77"/>
        <end position="94"/>
    </location>
</feature>
<evidence type="ECO:0000313" key="9">
    <source>
        <dbReference type="Proteomes" id="UP000695264"/>
    </source>
</evidence>
<feature type="transmembrane region" description="Helical" evidence="6">
    <location>
        <begin position="346"/>
        <end position="371"/>
    </location>
</feature>
<organism evidence="8 9">
    <name type="scientific">Streptomyces zingiberis</name>
    <dbReference type="NCBI Taxonomy" id="2053010"/>
    <lineage>
        <taxon>Bacteria</taxon>
        <taxon>Bacillati</taxon>
        <taxon>Actinomycetota</taxon>
        <taxon>Actinomycetes</taxon>
        <taxon>Kitasatosporales</taxon>
        <taxon>Streptomycetaceae</taxon>
        <taxon>Streptomyces</taxon>
    </lineage>
</organism>
<feature type="compositionally biased region" description="Gly residues" evidence="5">
    <location>
        <begin position="15"/>
        <end position="27"/>
    </location>
</feature>
<reference evidence="8 9" key="1">
    <citation type="submission" date="2020-03" db="EMBL/GenBank/DDBJ databases">
        <title>WGS of actinomycetes isolated from Thailand.</title>
        <authorList>
            <person name="Thawai C."/>
        </authorList>
    </citation>
    <scope>NUCLEOTIDE SEQUENCE [LARGE SCALE GENOMIC DNA]</scope>
    <source>
        <strain evidence="8 9">PLAI 1-29</strain>
    </source>
</reference>
<dbReference type="InterPro" id="IPR050382">
    <property type="entry name" value="MFS_Na/Anion_cotransporter"/>
</dbReference>
<evidence type="ECO:0000259" key="7">
    <source>
        <dbReference type="PROSITE" id="PS50850"/>
    </source>
</evidence>
<feature type="region of interest" description="Disordered" evidence="5">
    <location>
        <begin position="1"/>
        <end position="67"/>
    </location>
</feature>
<feature type="transmembrane region" description="Helical" evidence="6">
    <location>
        <begin position="377"/>
        <end position="400"/>
    </location>
</feature>
<dbReference type="InterPro" id="IPR020846">
    <property type="entry name" value="MFS_dom"/>
</dbReference>
<evidence type="ECO:0000256" key="6">
    <source>
        <dbReference type="SAM" id="Phobius"/>
    </source>
</evidence>
<feature type="transmembrane region" description="Helical" evidence="6">
    <location>
        <begin position="478"/>
        <end position="496"/>
    </location>
</feature>
<keyword evidence="4 6" id="KW-0472">Membrane</keyword>
<evidence type="ECO:0000313" key="8">
    <source>
        <dbReference type="EMBL" id="NJQ03591.1"/>
    </source>
</evidence>
<feature type="compositionally biased region" description="Low complexity" evidence="5">
    <location>
        <begin position="28"/>
        <end position="67"/>
    </location>
</feature>
<keyword evidence="2 6" id="KW-0812">Transmembrane</keyword>